<accession>A0AAU9JM41</accession>
<keyword evidence="4" id="KW-0963">Cytoplasm</keyword>
<evidence type="ECO:0000256" key="4">
    <source>
        <dbReference type="ARBA" id="ARBA00022490"/>
    </source>
</evidence>
<evidence type="ECO:0000313" key="13">
    <source>
        <dbReference type="EMBL" id="CAG9326685.1"/>
    </source>
</evidence>
<evidence type="ECO:0000256" key="6">
    <source>
        <dbReference type="ARBA" id="ARBA00022553"/>
    </source>
</evidence>
<dbReference type="PANTHER" id="PTHR23326">
    <property type="entry name" value="CCR4 NOT-RELATED"/>
    <property type="match status" value="1"/>
</dbReference>
<evidence type="ECO:0000256" key="2">
    <source>
        <dbReference type="ARBA" id="ARBA00004496"/>
    </source>
</evidence>
<evidence type="ECO:0000256" key="3">
    <source>
        <dbReference type="ARBA" id="ARBA00007682"/>
    </source>
</evidence>
<keyword evidence="6" id="KW-0597">Phosphoprotein</keyword>
<feature type="coiled-coil region" evidence="10">
    <location>
        <begin position="41"/>
        <end position="97"/>
    </location>
</feature>
<dbReference type="GO" id="GO:0005634">
    <property type="term" value="C:nucleus"/>
    <property type="evidence" value="ECO:0007669"/>
    <property type="project" value="UniProtKB-SubCell"/>
</dbReference>
<evidence type="ECO:0008006" key="15">
    <source>
        <dbReference type="Google" id="ProtNLM"/>
    </source>
</evidence>
<keyword evidence="8" id="KW-0804">Transcription</keyword>
<dbReference type="PIRSF" id="PIRSF005290">
    <property type="entry name" value="NOT_su_3_5"/>
    <property type="match status" value="1"/>
</dbReference>
<dbReference type="GO" id="GO:0005737">
    <property type="term" value="C:cytoplasm"/>
    <property type="evidence" value="ECO:0007669"/>
    <property type="project" value="UniProtKB-SubCell"/>
</dbReference>
<evidence type="ECO:0000256" key="8">
    <source>
        <dbReference type="ARBA" id="ARBA00023163"/>
    </source>
</evidence>
<proteinExistence type="inferred from homology"/>
<protein>
    <recommendedName>
        <fullName evidence="15">CCR4-NOT transcription complex subunit 3</fullName>
    </recommendedName>
</protein>
<dbReference type="Gene3D" id="2.30.30.1020">
    <property type="entry name" value="CCR4-NOT complex subunit 2/3/5, C-terminal domain"/>
    <property type="match status" value="1"/>
</dbReference>
<reference evidence="13" key="1">
    <citation type="submission" date="2021-09" db="EMBL/GenBank/DDBJ databases">
        <authorList>
            <consortium name="AG Swart"/>
            <person name="Singh M."/>
            <person name="Singh A."/>
            <person name="Seah K."/>
            <person name="Emmerich C."/>
        </authorList>
    </citation>
    <scope>NUCLEOTIDE SEQUENCE</scope>
    <source>
        <strain evidence="13">ATCC30299</strain>
    </source>
</reference>
<dbReference type="GO" id="GO:0030015">
    <property type="term" value="C:CCR4-NOT core complex"/>
    <property type="evidence" value="ECO:0007669"/>
    <property type="project" value="InterPro"/>
</dbReference>
<dbReference type="InterPro" id="IPR012270">
    <property type="entry name" value="CCR4-NOT_su3/5"/>
</dbReference>
<organism evidence="13 14">
    <name type="scientific">Blepharisma stoltei</name>
    <dbReference type="NCBI Taxonomy" id="1481888"/>
    <lineage>
        <taxon>Eukaryota</taxon>
        <taxon>Sar</taxon>
        <taxon>Alveolata</taxon>
        <taxon>Ciliophora</taxon>
        <taxon>Postciliodesmatophora</taxon>
        <taxon>Heterotrichea</taxon>
        <taxon>Heterotrichida</taxon>
        <taxon>Blepharismidae</taxon>
        <taxon>Blepharisma</taxon>
    </lineage>
</organism>
<feature type="domain" description="CCR4-Not complex component Not N-terminal" evidence="11">
    <location>
        <begin position="4"/>
        <end position="227"/>
    </location>
</feature>
<dbReference type="InterPro" id="IPR038635">
    <property type="entry name" value="CCR4-NOT_su2/3/5_C_sf"/>
</dbReference>
<evidence type="ECO:0000256" key="7">
    <source>
        <dbReference type="ARBA" id="ARBA00023015"/>
    </source>
</evidence>
<dbReference type="Proteomes" id="UP001162131">
    <property type="component" value="Unassembled WGS sequence"/>
</dbReference>
<comment type="subcellular location">
    <subcellularLocation>
        <location evidence="2">Cytoplasm</location>
    </subcellularLocation>
    <subcellularLocation>
        <location evidence="1">Nucleus</location>
    </subcellularLocation>
</comment>
<evidence type="ECO:0000313" key="14">
    <source>
        <dbReference type="Proteomes" id="UP001162131"/>
    </source>
</evidence>
<evidence type="ECO:0000256" key="1">
    <source>
        <dbReference type="ARBA" id="ARBA00004123"/>
    </source>
</evidence>
<feature type="domain" description="NOT2/NOT3/NOT5 C-terminal" evidence="12">
    <location>
        <begin position="341"/>
        <end position="455"/>
    </location>
</feature>
<evidence type="ECO:0000259" key="11">
    <source>
        <dbReference type="Pfam" id="PF04065"/>
    </source>
</evidence>
<dbReference type="EMBL" id="CAJZBQ010000041">
    <property type="protein sequence ID" value="CAG9326685.1"/>
    <property type="molecule type" value="Genomic_DNA"/>
</dbReference>
<comment type="caution">
    <text evidence="13">The sequence shown here is derived from an EMBL/GenBank/DDBJ whole genome shotgun (WGS) entry which is preliminary data.</text>
</comment>
<dbReference type="GO" id="GO:0006355">
    <property type="term" value="P:regulation of DNA-templated transcription"/>
    <property type="evidence" value="ECO:0007669"/>
    <property type="project" value="InterPro"/>
</dbReference>
<keyword evidence="10" id="KW-0175">Coiled coil</keyword>
<dbReference type="Pfam" id="PF04065">
    <property type="entry name" value="Not3"/>
    <property type="match status" value="1"/>
</dbReference>
<dbReference type="Pfam" id="PF04153">
    <property type="entry name" value="NOT2_3_5_C"/>
    <property type="match status" value="1"/>
</dbReference>
<evidence type="ECO:0000256" key="9">
    <source>
        <dbReference type="ARBA" id="ARBA00023242"/>
    </source>
</evidence>
<comment type="similarity">
    <text evidence="3">Belongs to the CNOT2/3/5 family.</text>
</comment>
<dbReference type="InterPro" id="IPR040168">
    <property type="entry name" value="Not2/3/5"/>
</dbReference>
<evidence type="ECO:0000256" key="10">
    <source>
        <dbReference type="SAM" id="Coils"/>
    </source>
</evidence>
<keyword evidence="14" id="KW-1185">Reference proteome</keyword>
<name>A0AAU9JM41_9CILI</name>
<dbReference type="InterPro" id="IPR007282">
    <property type="entry name" value="NOT2/3/5_C"/>
</dbReference>
<evidence type="ECO:0000259" key="12">
    <source>
        <dbReference type="Pfam" id="PF04153"/>
    </source>
</evidence>
<dbReference type="InterPro" id="IPR007207">
    <property type="entry name" value="Not_N"/>
</dbReference>
<sequence>MAKARHLQQEIDKKLKSVEEGVEIFNSTLKKIQSAVNQTQKERYESELKKEIKKLQRVRESLRAYQTNPEIRDKNQITDARKTIEDLMATFKNCERENKTKAFSKTGLSAAPKVDPREEERESAREWIKSALQQLQESITSIELELDSFKIAKGRKPDSSRIEELSNHLQAYRFHYSKLEFVLRALENDQLPMHKLWELKDLFEVFIENINDKTYDTEMEQIYAELEIVGAPVSPAPQIIEEEPHEAQKKQAPPKKIEPKVMPPLVKQDSKPQELPKISVWNSKDALQKIAGDQIDKIQETKEEEPEEAIETDTFDYKDMETTKRALQNAFNFQIRPEDRTRSKLEIVKSSYQGHPSYPKRPLFTHPSQYKKLEVDSLFFIFYHQPGTYQQFLAAKELKSKDWIYHKRFQTWFQRCGEPKLVTEDREKGMYTYFDFENSWSQKKKADFEFEYANLENELHS</sequence>
<keyword evidence="9" id="KW-0539">Nucleus</keyword>
<dbReference type="AlphaFoldDB" id="A0AAU9JM41"/>
<keyword evidence="7" id="KW-0805">Transcription regulation</keyword>
<evidence type="ECO:0000256" key="5">
    <source>
        <dbReference type="ARBA" id="ARBA00022491"/>
    </source>
</evidence>
<gene>
    <name evidence="13" type="ORF">BSTOLATCC_MIC41958</name>
</gene>
<keyword evidence="5" id="KW-0678">Repressor</keyword>